<keyword evidence="2" id="KW-0472">Membrane</keyword>
<proteinExistence type="inferred from homology"/>
<accession>G0NQI1</accession>
<dbReference type="EMBL" id="GL379926">
    <property type="protein sequence ID" value="EGT35819.1"/>
    <property type="molecule type" value="Genomic_DNA"/>
</dbReference>
<dbReference type="PROSITE" id="PS51885">
    <property type="entry name" value="NEPRILYSIN"/>
    <property type="match status" value="1"/>
</dbReference>
<reference evidence="5" key="1">
    <citation type="submission" date="2011-07" db="EMBL/GenBank/DDBJ databases">
        <authorList>
            <consortium name="Caenorhabditis brenneri Sequencing and Analysis Consortium"/>
            <person name="Wilson R.K."/>
        </authorList>
    </citation>
    <scope>NUCLEOTIDE SEQUENCE [LARGE SCALE GENOMIC DNA]</scope>
    <source>
        <strain evidence="5">PB2801</strain>
    </source>
</reference>
<dbReference type="InterPro" id="IPR042089">
    <property type="entry name" value="Peptidase_M13_dom_2"/>
</dbReference>
<dbReference type="GO" id="GO:0004222">
    <property type="term" value="F:metalloendopeptidase activity"/>
    <property type="evidence" value="ECO:0007669"/>
    <property type="project" value="InterPro"/>
</dbReference>
<dbReference type="STRING" id="135651.G0NQI1"/>
<dbReference type="eggNOG" id="ENOG502RVE2">
    <property type="taxonomic scope" value="Eukaryota"/>
</dbReference>
<dbReference type="Gene3D" id="1.10.1380.10">
    <property type="entry name" value="Neutral endopeptidase , domain2"/>
    <property type="match status" value="1"/>
</dbReference>
<dbReference type="PANTHER" id="PTHR11733">
    <property type="entry name" value="ZINC METALLOPROTEASE FAMILY M13 NEPRILYSIN-RELATED"/>
    <property type="match status" value="1"/>
</dbReference>
<evidence type="ECO:0000259" key="3">
    <source>
        <dbReference type="Pfam" id="PF05649"/>
    </source>
</evidence>
<dbReference type="InParanoid" id="G0NQI1"/>
<dbReference type="AlphaFoldDB" id="G0NQI1"/>
<feature type="transmembrane region" description="Helical" evidence="2">
    <location>
        <begin position="40"/>
        <end position="63"/>
    </location>
</feature>
<gene>
    <name evidence="4" type="ORF">CAEBREN_21411</name>
</gene>
<sequence>MGFCLREGLPKCENYPIARNLIPQSPVLVFRNPQAEHHPFKSFCTWCCCIFCGFIFFLILISLGAKKDLDRDKLTLAYEGKEYESRHFPRPLPVGTRNFSTSSGRSTVVPDARNTVKPTVLKNETIPELTKNTCSTSTCKNLAGAMKSLIKESTPPCQDFYEHACGNTQGFQNYLNKIQIDNFHEKFKESFKEIANFLEHSPKELMMPSEKNLKKVYQKCLNRGNRDVEDLMKTLTEEFKWPFHEKEKYKRNIHVVNDILSKLIKLNPKALQLFEVVGKDKQLIIRPSFCHGKHDPIDTNALQIIFNIISKNPESDVRKLLENSLHVALEVDKAREYCTEISPPIHHKKEFNVDFDRSHIDFIRIFQLENISPEEVLSHLNFTDYFEIFQKDVSPKAF</sequence>
<dbReference type="SUPFAM" id="SSF55486">
    <property type="entry name" value="Metalloproteases ('zincins'), catalytic domain"/>
    <property type="match status" value="1"/>
</dbReference>
<organism evidence="5">
    <name type="scientific">Caenorhabditis brenneri</name>
    <name type="common">Nematode worm</name>
    <dbReference type="NCBI Taxonomy" id="135651"/>
    <lineage>
        <taxon>Eukaryota</taxon>
        <taxon>Metazoa</taxon>
        <taxon>Ecdysozoa</taxon>
        <taxon>Nematoda</taxon>
        <taxon>Chromadorea</taxon>
        <taxon>Rhabditida</taxon>
        <taxon>Rhabditina</taxon>
        <taxon>Rhabditomorpha</taxon>
        <taxon>Rhabditoidea</taxon>
        <taxon>Rhabditidae</taxon>
        <taxon>Peloderinae</taxon>
        <taxon>Caenorhabditis</taxon>
    </lineage>
</organism>
<dbReference type="InterPro" id="IPR000718">
    <property type="entry name" value="Peptidase_M13"/>
</dbReference>
<dbReference type="GO" id="GO:0005886">
    <property type="term" value="C:plasma membrane"/>
    <property type="evidence" value="ECO:0007669"/>
    <property type="project" value="TreeGrafter"/>
</dbReference>
<dbReference type="OrthoDB" id="5822524at2759"/>
<evidence type="ECO:0000256" key="1">
    <source>
        <dbReference type="ARBA" id="ARBA00007357"/>
    </source>
</evidence>
<dbReference type="PANTHER" id="PTHR11733:SF167">
    <property type="entry name" value="FI17812P1-RELATED"/>
    <property type="match status" value="1"/>
</dbReference>
<dbReference type="Gene3D" id="3.40.390.10">
    <property type="entry name" value="Collagenase (Catalytic Domain)"/>
    <property type="match status" value="1"/>
</dbReference>
<dbReference type="GO" id="GO:0016485">
    <property type="term" value="P:protein processing"/>
    <property type="evidence" value="ECO:0007669"/>
    <property type="project" value="TreeGrafter"/>
</dbReference>
<feature type="domain" description="Peptidase M13 N-terminal" evidence="3">
    <location>
        <begin position="156"/>
        <end position="267"/>
    </location>
</feature>
<name>G0NQI1_CAEBE</name>
<dbReference type="Pfam" id="PF05649">
    <property type="entry name" value="Peptidase_M13_N"/>
    <property type="match status" value="1"/>
</dbReference>
<dbReference type="InterPro" id="IPR008753">
    <property type="entry name" value="Peptidase_M13_N"/>
</dbReference>
<dbReference type="HOGENOM" id="CLU_693034_0_0_1"/>
<dbReference type="InterPro" id="IPR024079">
    <property type="entry name" value="MetalloPept_cat_dom_sf"/>
</dbReference>
<keyword evidence="2" id="KW-1133">Transmembrane helix</keyword>
<keyword evidence="2" id="KW-0812">Transmembrane</keyword>
<evidence type="ECO:0000256" key="2">
    <source>
        <dbReference type="SAM" id="Phobius"/>
    </source>
</evidence>
<evidence type="ECO:0000313" key="4">
    <source>
        <dbReference type="EMBL" id="EGT35819.1"/>
    </source>
</evidence>
<evidence type="ECO:0000313" key="5">
    <source>
        <dbReference type="Proteomes" id="UP000008068"/>
    </source>
</evidence>
<keyword evidence="5" id="KW-1185">Reference proteome</keyword>
<protein>
    <recommendedName>
        <fullName evidence="3">Peptidase M13 N-terminal domain-containing protein</fullName>
    </recommendedName>
</protein>
<comment type="similarity">
    <text evidence="1">Belongs to the peptidase M13 family.</text>
</comment>
<dbReference type="Proteomes" id="UP000008068">
    <property type="component" value="Unassembled WGS sequence"/>
</dbReference>